<gene>
    <name evidence="2" type="ORF">QBC36DRAFT_56482</name>
</gene>
<feature type="transmembrane region" description="Helical" evidence="1">
    <location>
        <begin position="74"/>
        <end position="94"/>
    </location>
</feature>
<dbReference type="EMBL" id="MU866341">
    <property type="protein sequence ID" value="KAK4173480.1"/>
    <property type="molecule type" value="Genomic_DNA"/>
</dbReference>
<feature type="transmembrane region" description="Helical" evidence="1">
    <location>
        <begin position="46"/>
        <end position="67"/>
    </location>
</feature>
<reference evidence="2" key="1">
    <citation type="journal article" date="2023" name="Mol. Phylogenet. Evol.">
        <title>Genome-scale phylogeny and comparative genomics of the fungal order Sordariales.</title>
        <authorList>
            <person name="Hensen N."/>
            <person name="Bonometti L."/>
            <person name="Westerberg I."/>
            <person name="Brannstrom I.O."/>
            <person name="Guillou S."/>
            <person name="Cros-Aarteil S."/>
            <person name="Calhoun S."/>
            <person name="Haridas S."/>
            <person name="Kuo A."/>
            <person name="Mondo S."/>
            <person name="Pangilinan J."/>
            <person name="Riley R."/>
            <person name="LaButti K."/>
            <person name="Andreopoulos B."/>
            <person name="Lipzen A."/>
            <person name="Chen C."/>
            <person name="Yan M."/>
            <person name="Daum C."/>
            <person name="Ng V."/>
            <person name="Clum A."/>
            <person name="Steindorff A."/>
            <person name="Ohm R.A."/>
            <person name="Martin F."/>
            <person name="Silar P."/>
            <person name="Natvig D.O."/>
            <person name="Lalanne C."/>
            <person name="Gautier V."/>
            <person name="Ament-Velasquez S.L."/>
            <person name="Kruys A."/>
            <person name="Hutchinson M.I."/>
            <person name="Powell A.J."/>
            <person name="Barry K."/>
            <person name="Miller A.N."/>
            <person name="Grigoriev I.V."/>
            <person name="Debuchy R."/>
            <person name="Gladieux P."/>
            <person name="Hiltunen Thoren M."/>
            <person name="Johannesson H."/>
        </authorList>
    </citation>
    <scope>NUCLEOTIDE SEQUENCE</scope>
    <source>
        <strain evidence="2">CBS 892.96</strain>
    </source>
</reference>
<organism evidence="2 3">
    <name type="scientific">Triangularia setosa</name>
    <dbReference type="NCBI Taxonomy" id="2587417"/>
    <lineage>
        <taxon>Eukaryota</taxon>
        <taxon>Fungi</taxon>
        <taxon>Dikarya</taxon>
        <taxon>Ascomycota</taxon>
        <taxon>Pezizomycotina</taxon>
        <taxon>Sordariomycetes</taxon>
        <taxon>Sordariomycetidae</taxon>
        <taxon>Sordariales</taxon>
        <taxon>Podosporaceae</taxon>
        <taxon>Triangularia</taxon>
    </lineage>
</organism>
<dbReference type="AlphaFoldDB" id="A0AAN6W1X5"/>
<sequence length="284" mass="28642">MASALETAVSRLMWREAALSRAGSLAALVVGLVAEAIPRLQCLDLWVLAGSVALVSAAASAVVSGAVIVDSEAVLVGSVVAIVVSVEVALAAVVGAPEVVTAALGVVIATLAALPTRLAVPVEDLEVVTTVMAAVMGLVVVVVVVVVGMVVAMAAHAHMMTDLAAAAAVFAIATLVNPEATWSPSDLVEIMVGTAATTVAATTTDRETTTSPASVGMKAVTRIPESFAGTRRKARMGTEIDITTTHQTTGISLILSITSKLALKIPTLSVSLTPRESCVATLNS</sequence>
<proteinExistence type="predicted"/>
<accession>A0AAN6W1X5</accession>
<protein>
    <submittedName>
        <fullName evidence="2">Uncharacterized protein</fullName>
    </submittedName>
</protein>
<comment type="caution">
    <text evidence="2">The sequence shown here is derived from an EMBL/GenBank/DDBJ whole genome shotgun (WGS) entry which is preliminary data.</text>
</comment>
<evidence type="ECO:0000313" key="2">
    <source>
        <dbReference type="EMBL" id="KAK4173480.1"/>
    </source>
</evidence>
<reference evidence="2" key="2">
    <citation type="submission" date="2023-05" db="EMBL/GenBank/DDBJ databases">
        <authorList>
            <consortium name="Lawrence Berkeley National Laboratory"/>
            <person name="Steindorff A."/>
            <person name="Hensen N."/>
            <person name="Bonometti L."/>
            <person name="Westerberg I."/>
            <person name="Brannstrom I.O."/>
            <person name="Guillou S."/>
            <person name="Cros-Aarteil S."/>
            <person name="Calhoun S."/>
            <person name="Haridas S."/>
            <person name="Kuo A."/>
            <person name="Mondo S."/>
            <person name="Pangilinan J."/>
            <person name="Riley R."/>
            <person name="Labutti K."/>
            <person name="Andreopoulos B."/>
            <person name="Lipzen A."/>
            <person name="Chen C."/>
            <person name="Yanf M."/>
            <person name="Daum C."/>
            <person name="Ng V."/>
            <person name="Clum A."/>
            <person name="Ohm R."/>
            <person name="Martin F."/>
            <person name="Silar P."/>
            <person name="Natvig D."/>
            <person name="Lalanne C."/>
            <person name="Gautier V."/>
            <person name="Ament-Velasquez S.L."/>
            <person name="Kruys A."/>
            <person name="Hutchinson M.I."/>
            <person name="Powell A.J."/>
            <person name="Barry K."/>
            <person name="Miller A.N."/>
            <person name="Grigoriev I.V."/>
            <person name="Debuchy R."/>
            <person name="Gladieux P."/>
            <person name="Thoren M.H."/>
            <person name="Johannesson H."/>
        </authorList>
    </citation>
    <scope>NUCLEOTIDE SEQUENCE</scope>
    <source>
        <strain evidence="2">CBS 892.96</strain>
    </source>
</reference>
<keyword evidence="1" id="KW-1133">Transmembrane helix</keyword>
<evidence type="ECO:0000313" key="3">
    <source>
        <dbReference type="Proteomes" id="UP001302321"/>
    </source>
</evidence>
<keyword evidence="1" id="KW-0812">Transmembrane</keyword>
<name>A0AAN6W1X5_9PEZI</name>
<evidence type="ECO:0000256" key="1">
    <source>
        <dbReference type="SAM" id="Phobius"/>
    </source>
</evidence>
<dbReference type="Proteomes" id="UP001302321">
    <property type="component" value="Unassembled WGS sequence"/>
</dbReference>
<keyword evidence="3" id="KW-1185">Reference proteome</keyword>
<keyword evidence="1" id="KW-0472">Membrane</keyword>
<feature type="transmembrane region" description="Helical" evidence="1">
    <location>
        <begin position="100"/>
        <end position="120"/>
    </location>
</feature>
<feature type="transmembrane region" description="Helical" evidence="1">
    <location>
        <begin position="127"/>
        <end position="151"/>
    </location>
</feature>